<dbReference type="CDD" id="cd00190">
    <property type="entry name" value="Tryp_SPc"/>
    <property type="match status" value="1"/>
</dbReference>
<dbReference type="PANTHER" id="PTHR24252">
    <property type="entry name" value="ACROSIN-RELATED"/>
    <property type="match status" value="1"/>
</dbReference>
<dbReference type="InterPro" id="IPR043504">
    <property type="entry name" value="Peptidase_S1_PA_chymotrypsin"/>
</dbReference>
<dbReference type="Gene3D" id="3.30.1640.30">
    <property type="match status" value="1"/>
</dbReference>
<dbReference type="GO" id="GO:0045087">
    <property type="term" value="P:innate immune response"/>
    <property type="evidence" value="ECO:0007669"/>
    <property type="project" value="UniProtKB-KW"/>
</dbReference>
<proteinExistence type="inferred from homology"/>
<dbReference type="Gene3D" id="2.40.10.10">
    <property type="entry name" value="Trypsin-like serine proteases"/>
    <property type="match status" value="1"/>
</dbReference>
<keyword evidence="3" id="KW-0399">Innate immunity</keyword>
<accession>A0AAG5DKD0</accession>
<dbReference type="EC" id="3.4.21.-" evidence="12"/>
<evidence type="ECO:0000313" key="16">
    <source>
        <dbReference type="Proteomes" id="UP000075880"/>
    </source>
</evidence>
<feature type="region of interest" description="Disordered" evidence="13">
    <location>
        <begin position="158"/>
        <end position="223"/>
    </location>
</feature>
<sequence length="489" mass="54310">MYVFASVVSMLALFVVLVRCAEIQKCMQEINRSGRCIPLEDCPEIRKLTLNKPIYPSDIQKIIALAGACGSSLSSANFLVCCEFAEYVTERPPSSTTTSRTTRRTSTTARPKQTTTRPPVTTTRPPVTTTRPPVTTVLPPVITTLPLVITTLPPVTTTLPPVTTTRPTTTTTRPTPTTMRTASTTSLPETTTSRTESTTRRPETTTTTPSPTTQPSTTRLPPIGSILPTDCGRRPASEHIWSNVEDSEHVHTWAVFLEISRRETITGRCVGTMITDRFVLTAAHCLHHLQIDDVTMYFGLLKRSELAECLNDESCQEKKAAQFIIHEEYRVHEKLNDIALILTEDAVQTSDYITPICLPLNHTYDETSANRYSSTVISFGWGRTFNEKLSDTKRVALLRVIPQDECAKTLRFNTTVLSSMMCTLGHQPGQDVCQGDSGAPLVQNYQRLMYVVGVVSYGPRCGMSTDVPGKAMRVSHYLNWILTTIRRYA</sequence>
<feature type="chain" id="PRO_5042317180" description="CLIP domain-containing serine protease" evidence="12">
    <location>
        <begin position="21"/>
        <end position="489"/>
    </location>
</feature>
<dbReference type="GO" id="GO:0004252">
    <property type="term" value="F:serine-type endopeptidase activity"/>
    <property type="evidence" value="ECO:0007669"/>
    <property type="project" value="UniProtKB-UniRule"/>
</dbReference>
<dbReference type="InterPro" id="IPR009003">
    <property type="entry name" value="Peptidase_S1_PA"/>
</dbReference>
<dbReference type="PROSITE" id="PS50240">
    <property type="entry name" value="TRYPSIN_DOM"/>
    <property type="match status" value="1"/>
</dbReference>
<evidence type="ECO:0000256" key="7">
    <source>
        <dbReference type="ARBA" id="ARBA00022825"/>
    </source>
</evidence>
<dbReference type="InterPro" id="IPR001254">
    <property type="entry name" value="Trypsin_dom"/>
</dbReference>
<evidence type="ECO:0000313" key="15">
    <source>
        <dbReference type="EnsemblMetazoa" id="ENSAATROPP011284"/>
    </source>
</evidence>
<keyword evidence="9" id="KW-1015">Disulfide bond</keyword>
<keyword evidence="10" id="KW-0325">Glycoprotein</keyword>
<evidence type="ECO:0000256" key="8">
    <source>
        <dbReference type="ARBA" id="ARBA00022859"/>
    </source>
</evidence>
<organism evidence="15 16">
    <name type="scientific">Anopheles atroparvus</name>
    <name type="common">European mosquito</name>
    <dbReference type="NCBI Taxonomy" id="41427"/>
    <lineage>
        <taxon>Eukaryota</taxon>
        <taxon>Metazoa</taxon>
        <taxon>Ecdysozoa</taxon>
        <taxon>Arthropoda</taxon>
        <taxon>Hexapoda</taxon>
        <taxon>Insecta</taxon>
        <taxon>Pterygota</taxon>
        <taxon>Neoptera</taxon>
        <taxon>Endopterygota</taxon>
        <taxon>Diptera</taxon>
        <taxon>Nematocera</taxon>
        <taxon>Culicoidea</taxon>
        <taxon>Culicidae</taxon>
        <taxon>Anophelinae</taxon>
        <taxon>Anopheles</taxon>
    </lineage>
</organism>
<keyword evidence="6 12" id="KW-0378">Hydrolase</keyword>
<dbReference type="InterPro" id="IPR018114">
    <property type="entry name" value="TRYPSIN_HIS"/>
</dbReference>
<dbReference type="AlphaFoldDB" id="A0AAG5DKD0"/>
<keyword evidence="4 12" id="KW-0645">Protease</keyword>
<comment type="similarity">
    <text evidence="11 12">Belongs to the peptidase S1 family. CLIP subfamily.</text>
</comment>
<evidence type="ECO:0000256" key="11">
    <source>
        <dbReference type="ARBA" id="ARBA00024195"/>
    </source>
</evidence>
<dbReference type="PANTHER" id="PTHR24252:SF7">
    <property type="entry name" value="HYALIN"/>
    <property type="match status" value="1"/>
</dbReference>
<protein>
    <recommendedName>
        <fullName evidence="12">CLIP domain-containing serine protease</fullName>
        <ecNumber evidence="12">3.4.21.-</ecNumber>
    </recommendedName>
</protein>
<dbReference type="InterPro" id="IPR001314">
    <property type="entry name" value="Peptidase_S1A"/>
</dbReference>
<dbReference type="GO" id="GO:0005576">
    <property type="term" value="C:extracellular region"/>
    <property type="evidence" value="ECO:0007669"/>
    <property type="project" value="UniProtKB-SubCell"/>
</dbReference>
<keyword evidence="2 12" id="KW-0964">Secreted</keyword>
<keyword evidence="7 12" id="KW-0720">Serine protease</keyword>
<feature type="domain" description="Peptidase S1" evidence="14">
    <location>
        <begin position="240"/>
        <end position="486"/>
    </location>
</feature>
<comment type="subcellular location">
    <subcellularLocation>
        <location evidence="1 12">Secreted</location>
    </subcellularLocation>
</comment>
<dbReference type="GO" id="GO:0006508">
    <property type="term" value="P:proteolysis"/>
    <property type="evidence" value="ECO:0007669"/>
    <property type="project" value="UniProtKB-KW"/>
</dbReference>
<dbReference type="PRINTS" id="PR00722">
    <property type="entry name" value="CHYMOTRYPSIN"/>
</dbReference>
<evidence type="ECO:0000259" key="14">
    <source>
        <dbReference type="PROSITE" id="PS50240"/>
    </source>
</evidence>
<dbReference type="SMART" id="SM00020">
    <property type="entry name" value="Tryp_SPc"/>
    <property type="match status" value="1"/>
</dbReference>
<keyword evidence="16" id="KW-1185">Reference proteome</keyword>
<dbReference type="Pfam" id="PF00089">
    <property type="entry name" value="Trypsin"/>
    <property type="match status" value="1"/>
</dbReference>
<dbReference type="InterPro" id="IPR022700">
    <property type="entry name" value="CLIP"/>
</dbReference>
<comment type="domain">
    <text evidence="12">The clip domain consists of 35-55 residues which are 'knitted' together usually by 3 conserved disulfide bonds forming a clip-like compact structure.</text>
</comment>
<dbReference type="Proteomes" id="UP000075880">
    <property type="component" value="Unassembled WGS sequence"/>
</dbReference>
<evidence type="ECO:0000256" key="4">
    <source>
        <dbReference type="ARBA" id="ARBA00022670"/>
    </source>
</evidence>
<feature type="compositionally biased region" description="Low complexity" evidence="13">
    <location>
        <begin position="158"/>
        <end position="196"/>
    </location>
</feature>
<keyword evidence="5 12" id="KW-0732">Signal</keyword>
<dbReference type="InterPro" id="IPR038565">
    <property type="entry name" value="CLIP_sf"/>
</dbReference>
<evidence type="ECO:0000256" key="9">
    <source>
        <dbReference type="ARBA" id="ARBA00023157"/>
    </source>
</evidence>
<evidence type="ECO:0000256" key="2">
    <source>
        <dbReference type="ARBA" id="ARBA00022525"/>
    </source>
</evidence>
<feature type="signal peptide" evidence="12">
    <location>
        <begin position="1"/>
        <end position="20"/>
    </location>
</feature>
<keyword evidence="8" id="KW-0391">Immunity</keyword>
<dbReference type="PROSITE" id="PS00134">
    <property type="entry name" value="TRYPSIN_HIS"/>
    <property type="match status" value="1"/>
</dbReference>
<evidence type="ECO:0000256" key="5">
    <source>
        <dbReference type="ARBA" id="ARBA00022729"/>
    </source>
</evidence>
<evidence type="ECO:0000256" key="10">
    <source>
        <dbReference type="ARBA" id="ARBA00023180"/>
    </source>
</evidence>
<evidence type="ECO:0000256" key="3">
    <source>
        <dbReference type="ARBA" id="ARBA00022588"/>
    </source>
</evidence>
<reference evidence="15" key="1">
    <citation type="submission" date="2024-04" db="UniProtKB">
        <authorList>
            <consortium name="EnsemblMetazoa"/>
        </authorList>
    </citation>
    <scope>IDENTIFICATION</scope>
    <source>
        <strain evidence="15">EBRO</strain>
    </source>
</reference>
<dbReference type="FunFam" id="2.40.10.10:FF:000028">
    <property type="entry name" value="Serine protease easter"/>
    <property type="match status" value="1"/>
</dbReference>
<dbReference type="EnsemblMetazoa" id="ENSAATROPT012431">
    <property type="protein sequence ID" value="ENSAATROPP011284"/>
    <property type="gene ID" value="ENSAATROPG010109"/>
</dbReference>
<evidence type="ECO:0000256" key="13">
    <source>
        <dbReference type="SAM" id="MobiDB-lite"/>
    </source>
</evidence>
<evidence type="ECO:0000256" key="12">
    <source>
        <dbReference type="RuleBase" id="RU366078"/>
    </source>
</evidence>
<feature type="region of interest" description="Disordered" evidence="13">
    <location>
        <begin position="91"/>
        <end position="135"/>
    </location>
</feature>
<dbReference type="Pfam" id="PF12032">
    <property type="entry name" value="CLIP"/>
    <property type="match status" value="1"/>
</dbReference>
<evidence type="ECO:0000256" key="1">
    <source>
        <dbReference type="ARBA" id="ARBA00004613"/>
    </source>
</evidence>
<dbReference type="SUPFAM" id="SSF50494">
    <property type="entry name" value="Trypsin-like serine proteases"/>
    <property type="match status" value="1"/>
</dbReference>
<name>A0AAG5DKD0_ANOAO</name>
<evidence type="ECO:0000256" key="6">
    <source>
        <dbReference type="ARBA" id="ARBA00022801"/>
    </source>
</evidence>
<feature type="compositionally biased region" description="Low complexity" evidence="13">
    <location>
        <begin position="204"/>
        <end position="222"/>
    </location>
</feature>